<proteinExistence type="predicted"/>
<feature type="region of interest" description="Disordered" evidence="1">
    <location>
        <begin position="354"/>
        <end position="423"/>
    </location>
</feature>
<evidence type="ECO:0000313" key="3">
    <source>
        <dbReference type="Proteomes" id="UP001152607"/>
    </source>
</evidence>
<keyword evidence="3" id="KW-1185">Reference proteome</keyword>
<feature type="compositionally biased region" description="Low complexity" evidence="1">
    <location>
        <begin position="62"/>
        <end position="76"/>
    </location>
</feature>
<feature type="compositionally biased region" description="Basic and acidic residues" evidence="1">
    <location>
        <begin position="373"/>
        <end position="383"/>
    </location>
</feature>
<feature type="compositionally biased region" description="Low complexity" evidence="1">
    <location>
        <begin position="162"/>
        <end position="173"/>
    </location>
</feature>
<feature type="compositionally biased region" description="Basic and acidic residues" evidence="1">
    <location>
        <begin position="1"/>
        <end position="20"/>
    </location>
</feature>
<feature type="compositionally biased region" description="Polar residues" evidence="1">
    <location>
        <begin position="224"/>
        <end position="233"/>
    </location>
</feature>
<feature type="compositionally biased region" description="Polar residues" evidence="1">
    <location>
        <begin position="78"/>
        <end position="93"/>
    </location>
</feature>
<dbReference type="EMBL" id="CAOQHR010000001">
    <property type="protein sequence ID" value="CAI6254873.1"/>
    <property type="molecule type" value="Genomic_DNA"/>
</dbReference>
<feature type="region of interest" description="Disordered" evidence="1">
    <location>
        <begin position="1"/>
        <end position="98"/>
    </location>
</feature>
<organism evidence="2 3">
    <name type="scientific">Periconia digitata</name>
    <dbReference type="NCBI Taxonomy" id="1303443"/>
    <lineage>
        <taxon>Eukaryota</taxon>
        <taxon>Fungi</taxon>
        <taxon>Dikarya</taxon>
        <taxon>Ascomycota</taxon>
        <taxon>Pezizomycotina</taxon>
        <taxon>Dothideomycetes</taxon>
        <taxon>Pleosporomycetidae</taxon>
        <taxon>Pleosporales</taxon>
        <taxon>Massarineae</taxon>
        <taxon>Periconiaceae</taxon>
        <taxon>Periconia</taxon>
    </lineage>
</organism>
<dbReference type="AlphaFoldDB" id="A0A9W4U5L3"/>
<accession>A0A9W4U5L3</accession>
<feature type="compositionally biased region" description="Basic and acidic residues" evidence="1">
    <location>
        <begin position="413"/>
        <end position="423"/>
    </location>
</feature>
<dbReference type="Proteomes" id="UP001152607">
    <property type="component" value="Unassembled WGS sequence"/>
</dbReference>
<feature type="compositionally biased region" description="Pro residues" evidence="1">
    <location>
        <begin position="209"/>
        <end position="218"/>
    </location>
</feature>
<protein>
    <submittedName>
        <fullName evidence="2">Uncharacterized protein</fullName>
    </submittedName>
</protein>
<feature type="compositionally biased region" description="Low complexity" evidence="1">
    <location>
        <begin position="254"/>
        <end position="272"/>
    </location>
</feature>
<feature type="region of interest" description="Disordered" evidence="1">
    <location>
        <begin position="147"/>
        <end position="329"/>
    </location>
</feature>
<comment type="caution">
    <text evidence="2">The sequence shown here is derived from an EMBL/GenBank/DDBJ whole genome shotgun (WGS) entry which is preliminary data.</text>
</comment>
<reference evidence="2" key="1">
    <citation type="submission" date="2023-01" db="EMBL/GenBank/DDBJ databases">
        <authorList>
            <person name="Van Ghelder C."/>
            <person name="Rancurel C."/>
        </authorList>
    </citation>
    <scope>NUCLEOTIDE SEQUENCE</scope>
    <source>
        <strain evidence="2">CNCM I-4278</strain>
    </source>
</reference>
<gene>
    <name evidence="2" type="ORF">PDIGIT_LOCUS1115</name>
</gene>
<evidence type="ECO:0000313" key="2">
    <source>
        <dbReference type="EMBL" id="CAI6254873.1"/>
    </source>
</evidence>
<evidence type="ECO:0000256" key="1">
    <source>
        <dbReference type="SAM" id="MobiDB-lite"/>
    </source>
</evidence>
<name>A0A9W4U5L3_9PLEO</name>
<sequence>MSGAPERETGRGRYRGRESAGGRARGRGRGRGGQPENDTSVNSPNPPSSAPTHQSTSPLPGVSTHSSSTVPHPVHSASAWQSPNISGNSSGPLNTAPVRASTTLPQVLIPPLPPAPHPLNSASTWLPTSVSLNTYPRPISSSMYPSFYVTPQGPAQPPPQPQQHHYPVHHTPGIPQPHHPHPFQSQMSHPYQLHRNTSVGFGQGGAQPSNPPHPPNGPPSNISTISPLYTPQSIAPHAPGSRFDLAQSYPTPPRSSTSAHPPSAPASQNPQQMEQQQRTRPAPRPVSGEIRRPTIIPREPDSYPYDGLSATRTRRSSPTPNRGVPLVPWYHVDVPRNSGLIRVADLIADPINPAAAAPQTGEKGSGNGKGNGKGKDNDNDNGKYNRKRKRNSEEEDNCRDKDNSNSKGNGNGDGKDDDSGNGKYDGRKCLPMTLYLVGIPIERGNPDHAILEAKTDTGYGFQAMLLSEQELAKWWGALRRTTMKMMRRMMTSIISMMRRVMMRRVVMRRVMMRRVIMMRRMRITREQKIVMGSMVIDEWVKPTDSAVARDVFCNRWYREGREGR</sequence>